<dbReference type="AlphaFoldDB" id="A0A6I4TIW2"/>
<dbReference type="PANTHER" id="PTHR32552">
    <property type="entry name" value="FERRICHROME IRON RECEPTOR-RELATED"/>
    <property type="match status" value="1"/>
</dbReference>
<evidence type="ECO:0000256" key="12">
    <source>
        <dbReference type="RuleBase" id="RU003357"/>
    </source>
</evidence>
<dbReference type="EMBL" id="WTYI01000001">
    <property type="protein sequence ID" value="MXO95140.1"/>
    <property type="molecule type" value="Genomic_DNA"/>
</dbReference>
<organism evidence="16 17">
    <name type="scientific">Qipengyuania aquimaris</name>
    <dbReference type="NCBI Taxonomy" id="255984"/>
    <lineage>
        <taxon>Bacteria</taxon>
        <taxon>Pseudomonadati</taxon>
        <taxon>Pseudomonadota</taxon>
        <taxon>Alphaproteobacteria</taxon>
        <taxon>Sphingomonadales</taxon>
        <taxon>Erythrobacteraceae</taxon>
        <taxon>Qipengyuania</taxon>
    </lineage>
</organism>
<evidence type="ECO:0000256" key="2">
    <source>
        <dbReference type="ARBA" id="ARBA00022448"/>
    </source>
</evidence>
<evidence type="ECO:0000256" key="6">
    <source>
        <dbReference type="ARBA" id="ARBA00023004"/>
    </source>
</evidence>
<reference evidence="16 17" key="1">
    <citation type="submission" date="2019-12" db="EMBL/GenBank/DDBJ databases">
        <title>Genomic-based taxomic classification of the family Erythrobacteraceae.</title>
        <authorList>
            <person name="Xu L."/>
        </authorList>
    </citation>
    <scope>NUCLEOTIDE SEQUENCE [LARGE SCALE GENOMIC DNA]</scope>
    <source>
        <strain evidence="16 17">JCM 12189</strain>
    </source>
</reference>
<dbReference type="InterPro" id="IPR039426">
    <property type="entry name" value="TonB-dep_rcpt-like"/>
</dbReference>
<dbReference type="SUPFAM" id="SSF56935">
    <property type="entry name" value="Porins"/>
    <property type="match status" value="1"/>
</dbReference>
<evidence type="ECO:0000256" key="8">
    <source>
        <dbReference type="ARBA" id="ARBA00023077"/>
    </source>
</evidence>
<evidence type="ECO:0000256" key="1">
    <source>
        <dbReference type="ARBA" id="ARBA00004571"/>
    </source>
</evidence>
<dbReference type="PANTHER" id="PTHR32552:SF81">
    <property type="entry name" value="TONB-DEPENDENT OUTER MEMBRANE RECEPTOR"/>
    <property type="match status" value="1"/>
</dbReference>
<feature type="domain" description="TonB-dependent receptor-like beta-barrel" evidence="14">
    <location>
        <begin position="283"/>
        <end position="685"/>
    </location>
</feature>
<evidence type="ECO:0000256" key="7">
    <source>
        <dbReference type="ARBA" id="ARBA00023065"/>
    </source>
</evidence>
<keyword evidence="7" id="KW-0406">Ion transport</keyword>
<dbReference type="InterPro" id="IPR012910">
    <property type="entry name" value="Plug_dom"/>
</dbReference>
<evidence type="ECO:0000256" key="9">
    <source>
        <dbReference type="ARBA" id="ARBA00023136"/>
    </source>
</evidence>
<protein>
    <submittedName>
        <fullName evidence="16">TonB-dependent receptor</fullName>
    </submittedName>
</protein>
<evidence type="ECO:0000313" key="17">
    <source>
        <dbReference type="Proteomes" id="UP000432727"/>
    </source>
</evidence>
<keyword evidence="13" id="KW-0732">Signal</keyword>
<keyword evidence="6" id="KW-0408">Iron</keyword>
<feature type="chain" id="PRO_5026227665" evidence="13">
    <location>
        <begin position="27"/>
        <end position="744"/>
    </location>
</feature>
<comment type="subcellular location">
    <subcellularLocation>
        <location evidence="1 11">Cell outer membrane</location>
        <topology evidence="1 11">Multi-pass membrane protein</topology>
    </subcellularLocation>
</comment>
<keyword evidence="10 11" id="KW-0998">Cell outer membrane</keyword>
<dbReference type="GO" id="GO:0006826">
    <property type="term" value="P:iron ion transport"/>
    <property type="evidence" value="ECO:0007669"/>
    <property type="project" value="UniProtKB-KW"/>
</dbReference>
<feature type="domain" description="TonB-dependent receptor plug" evidence="15">
    <location>
        <begin position="61"/>
        <end position="171"/>
    </location>
</feature>
<gene>
    <name evidence="16" type="ORF">GRI34_01750</name>
</gene>
<evidence type="ECO:0000256" key="10">
    <source>
        <dbReference type="ARBA" id="ARBA00023237"/>
    </source>
</evidence>
<evidence type="ECO:0000256" key="3">
    <source>
        <dbReference type="ARBA" id="ARBA00022452"/>
    </source>
</evidence>
<keyword evidence="5 11" id="KW-0812">Transmembrane</keyword>
<keyword evidence="3 11" id="KW-1134">Transmembrane beta strand</keyword>
<proteinExistence type="inferred from homology"/>
<dbReference type="Proteomes" id="UP000432727">
    <property type="component" value="Unassembled WGS sequence"/>
</dbReference>
<dbReference type="InterPro" id="IPR036942">
    <property type="entry name" value="Beta-barrel_TonB_sf"/>
</dbReference>
<dbReference type="Gene3D" id="2.40.170.20">
    <property type="entry name" value="TonB-dependent receptor, beta-barrel domain"/>
    <property type="match status" value="1"/>
</dbReference>
<keyword evidence="9 11" id="KW-0472">Membrane</keyword>
<evidence type="ECO:0000259" key="14">
    <source>
        <dbReference type="Pfam" id="PF00593"/>
    </source>
</evidence>
<evidence type="ECO:0000256" key="13">
    <source>
        <dbReference type="SAM" id="SignalP"/>
    </source>
</evidence>
<feature type="signal peptide" evidence="13">
    <location>
        <begin position="1"/>
        <end position="26"/>
    </location>
</feature>
<comment type="caution">
    <text evidence="16">The sequence shown here is derived from an EMBL/GenBank/DDBJ whole genome shotgun (WGS) entry which is preliminary data.</text>
</comment>
<evidence type="ECO:0000256" key="11">
    <source>
        <dbReference type="PROSITE-ProRule" id="PRU01360"/>
    </source>
</evidence>
<name>A0A6I4TIW2_9SPHN</name>
<dbReference type="Pfam" id="PF07715">
    <property type="entry name" value="Plug"/>
    <property type="match status" value="1"/>
</dbReference>
<sequence length="744" mass="79921">MIDRSLTLRLLSASTLALAFAQPALAQDVDSSDTEATGAEVAENGQLDMIVVTANRREENLQQVPVSAATLSADATRSIFDAGADITALSAHVPGLFVESSNGRAAPRFYIRGLGNTDFDLAASQPVSVVMDDVVHENVTLKSFPIFDVERVEVLRGPQGTLFGRNTPAGIVKIDTVKPGDDFAVTGSASYGSFGSVAIDGGVTVPVAPGLASVRLSGMWQQRDNWVDNGFTGEEDAYGAYTDIAGRAQILLTPSDRLSILGSYSIRDLDGTSTLFRANILGPGNNDLNENYDRDTVFYDAGAGNQAQYKAEIITGKVDYEADFATFTSITSWADSEGSSRGDIDGGFGASFLPVMGPGFIPFPSDTQDSIELDQFTQEVRLASNGGGALDWQVGGFYFDSDFDVTTVGFDFPPSVTVNHTNESWAVFGQVTSQLTDTIKLTGGLRYTEDDKAFFVRDAADPQAREVSDERLSWDLAAFVDLTADASVYARVASGFRAPTIQGRDVAFFAPPSIATSEKIMSYEVGFKSELADRRVRLNGAAYFYNIEDPQFSAVGGAGNLVQLVNAADGRGWGFELDSAFQITPNFLVTAGASYNNTEIRDENLAVGICAQCTVLDPIVNLSGTDRALVDGNPFPNAPEWIADLTARYAIPLGSVGELFAYTDWTYQGETSFFLYDSAEYVVDNQIEGGLRVGYAKQDGTFEVALFARNITDADNVKGGIDFNNNTAFVNDPRVIGLSVRFDY</sequence>
<keyword evidence="16" id="KW-0675">Receptor</keyword>
<dbReference type="GO" id="GO:0009279">
    <property type="term" value="C:cell outer membrane"/>
    <property type="evidence" value="ECO:0007669"/>
    <property type="project" value="UniProtKB-SubCell"/>
</dbReference>
<evidence type="ECO:0000259" key="15">
    <source>
        <dbReference type="Pfam" id="PF07715"/>
    </source>
</evidence>
<comment type="similarity">
    <text evidence="11 12">Belongs to the TonB-dependent receptor family.</text>
</comment>
<keyword evidence="4" id="KW-0410">Iron transport</keyword>
<accession>A0A6I4TIW2</accession>
<keyword evidence="17" id="KW-1185">Reference proteome</keyword>
<keyword evidence="2 11" id="KW-0813">Transport</keyword>
<dbReference type="PROSITE" id="PS52016">
    <property type="entry name" value="TONB_DEPENDENT_REC_3"/>
    <property type="match status" value="1"/>
</dbReference>
<evidence type="ECO:0000313" key="16">
    <source>
        <dbReference type="EMBL" id="MXO95140.1"/>
    </source>
</evidence>
<dbReference type="InterPro" id="IPR000531">
    <property type="entry name" value="Beta-barrel_TonB"/>
</dbReference>
<dbReference type="Pfam" id="PF00593">
    <property type="entry name" value="TonB_dep_Rec_b-barrel"/>
    <property type="match status" value="1"/>
</dbReference>
<keyword evidence="8 12" id="KW-0798">TonB box</keyword>
<dbReference type="OrthoDB" id="127311at2"/>
<dbReference type="RefSeq" id="WP_160594470.1">
    <property type="nucleotide sequence ID" value="NZ_WTYI01000001.1"/>
</dbReference>
<evidence type="ECO:0000256" key="5">
    <source>
        <dbReference type="ARBA" id="ARBA00022692"/>
    </source>
</evidence>
<evidence type="ECO:0000256" key="4">
    <source>
        <dbReference type="ARBA" id="ARBA00022496"/>
    </source>
</evidence>